<keyword evidence="2" id="KW-1185">Reference proteome</keyword>
<evidence type="ECO:0008006" key="3">
    <source>
        <dbReference type="Google" id="ProtNLM"/>
    </source>
</evidence>
<dbReference type="Proteomes" id="UP000549113">
    <property type="component" value="Unassembled WGS sequence"/>
</dbReference>
<dbReference type="InterPro" id="IPR025101">
    <property type="entry name" value="DUF4012"/>
</dbReference>
<sequence length="584" mass="60243">MARFLRIGPLVLTAALLLCAVIAAFGWLALRVVTAGTQLMAMESTSRDLVAAIEARDLPAAADAVQTVSAHARSAAQATSDPLWVVAEAMPWFGDDLYAVRTLSAQAATLADHVADPILGLVDTVVAGGAVDPASLIALGRTLDGAGAAVERTADAVAALDTSSLLPPIREGTETVRGALAGVAPTVDALAALAAFVGAAAGDEGNTVLVMLQNPAELRTGGGITGSFVLLRSHEGRFELVEQADSSQFPERDVSIVPMPDSSAMLYGDIAGRFVQNASMPVDFAQTAALARAWWQSRGGAAPDAVVSLDPLALRGLLAVTGAVPLPDGTELTADDLVQRVLVDPYLQLDADTQTAFLQSVSTALFERLTTIEADPLTWARALAGPAAEGRIALWSADADVQEAIDGTVLAGPSGRLTAAGEDAFAVFLNDATGGKMDSFLHIDMELTATHCRADGRADILVRLTMSSSAPDPDTLAMDITGNGTFGTGIGDIGTSVSVVAPPGTYFGGVTKDGERELSVDVEDSGRPTSLVRINLSPDEVNVVEFRFIAAGPGLLEPALIHTPLINDPQVAVDSDPGCREVSP</sequence>
<dbReference type="Pfam" id="PF13196">
    <property type="entry name" value="DUF4012"/>
    <property type="match status" value="1"/>
</dbReference>
<dbReference type="RefSeq" id="WP_183498800.1">
    <property type="nucleotide sequence ID" value="NZ_BAABCO010000001.1"/>
</dbReference>
<proteinExistence type="predicted"/>
<gene>
    <name evidence="1" type="ORF">BKA10_000898</name>
</gene>
<dbReference type="EMBL" id="JACIFH010000001">
    <property type="protein sequence ID" value="MBB4139104.1"/>
    <property type="molecule type" value="Genomic_DNA"/>
</dbReference>
<protein>
    <recommendedName>
        <fullName evidence="3">DUF4012 domain-containing protein</fullName>
    </recommendedName>
</protein>
<evidence type="ECO:0000313" key="1">
    <source>
        <dbReference type="EMBL" id="MBB4139104.1"/>
    </source>
</evidence>
<evidence type="ECO:0000313" key="2">
    <source>
        <dbReference type="Proteomes" id="UP000549113"/>
    </source>
</evidence>
<comment type="caution">
    <text evidence="1">The sequence shown here is derived from an EMBL/GenBank/DDBJ whole genome shotgun (WGS) entry which is preliminary data.</text>
</comment>
<name>A0AA40SMX5_9MICO</name>
<accession>A0AA40SMX5</accession>
<organism evidence="1 2">
    <name type="scientific">Microbacterium invictum</name>
    <dbReference type="NCBI Taxonomy" id="515415"/>
    <lineage>
        <taxon>Bacteria</taxon>
        <taxon>Bacillati</taxon>
        <taxon>Actinomycetota</taxon>
        <taxon>Actinomycetes</taxon>
        <taxon>Micrococcales</taxon>
        <taxon>Microbacteriaceae</taxon>
        <taxon>Microbacterium</taxon>
    </lineage>
</organism>
<dbReference type="AlphaFoldDB" id="A0AA40SMX5"/>
<reference evidence="1 2" key="1">
    <citation type="submission" date="2020-08" db="EMBL/GenBank/DDBJ databases">
        <title>Sequencing the genomes of 1000 actinobacteria strains.</title>
        <authorList>
            <person name="Klenk H.-P."/>
        </authorList>
    </citation>
    <scope>NUCLEOTIDE SEQUENCE [LARGE SCALE GENOMIC DNA]</scope>
    <source>
        <strain evidence="1 2">DSM 19600</strain>
    </source>
</reference>